<dbReference type="Pfam" id="PF13581">
    <property type="entry name" value="HATPase_c_2"/>
    <property type="match status" value="1"/>
</dbReference>
<feature type="domain" description="PPM-type phosphatase" evidence="1">
    <location>
        <begin position="143"/>
        <end position="333"/>
    </location>
</feature>
<comment type="caution">
    <text evidence="2">The sequence shown here is derived from an EMBL/GenBank/DDBJ whole genome shotgun (WGS) entry which is preliminary data.</text>
</comment>
<dbReference type="InterPro" id="IPR003594">
    <property type="entry name" value="HATPase_dom"/>
</dbReference>
<dbReference type="EMBL" id="JADIKC010000005">
    <property type="protein sequence ID" value="MBM7122093.1"/>
    <property type="molecule type" value="Genomic_DNA"/>
</dbReference>
<dbReference type="PANTHER" id="PTHR35801">
    <property type="entry name" value="PHOSPHOSERINE PHOSPHATASE RSBX"/>
    <property type="match status" value="1"/>
</dbReference>
<protein>
    <submittedName>
        <fullName evidence="2">ATP-binding protein</fullName>
    </submittedName>
</protein>
<dbReference type="SUPFAM" id="SSF81606">
    <property type="entry name" value="PP2C-like"/>
    <property type="match status" value="1"/>
</dbReference>
<dbReference type="Pfam" id="PF07228">
    <property type="entry name" value="SpoIIE"/>
    <property type="match status" value="1"/>
</dbReference>
<keyword evidence="3" id="KW-1185">Reference proteome</keyword>
<keyword evidence="2" id="KW-0547">Nucleotide-binding</keyword>
<gene>
    <name evidence="2" type="ORF">ISP20_13090</name>
</gene>
<organism evidence="2 3">
    <name type="scientific">Dyella kyungheensis</name>
    <dbReference type="NCBI Taxonomy" id="1242174"/>
    <lineage>
        <taxon>Bacteria</taxon>
        <taxon>Pseudomonadati</taxon>
        <taxon>Pseudomonadota</taxon>
        <taxon>Gammaproteobacteria</taxon>
        <taxon>Lysobacterales</taxon>
        <taxon>Rhodanobacteraceae</taxon>
        <taxon>Dyella</taxon>
    </lineage>
</organism>
<dbReference type="RefSeq" id="WP_204636527.1">
    <property type="nucleotide sequence ID" value="NZ_JADIKC010000005.1"/>
</dbReference>
<dbReference type="Proteomes" id="UP001430065">
    <property type="component" value="Unassembled WGS sequence"/>
</dbReference>
<dbReference type="Gene3D" id="3.30.565.10">
    <property type="entry name" value="Histidine kinase-like ATPase, C-terminal domain"/>
    <property type="match status" value="1"/>
</dbReference>
<dbReference type="InterPro" id="IPR001932">
    <property type="entry name" value="PPM-type_phosphatase-like_dom"/>
</dbReference>
<dbReference type="InterPro" id="IPR036457">
    <property type="entry name" value="PPM-type-like_dom_sf"/>
</dbReference>
<sequence>MELTLAGSPALSITLDEVTQVGQARRWAQQLATDTGFEASDGGRVALVATELATNVIKHGQGGILHLREIPGRSVRGVEIVAVDRGPGFHLAACLQDGFSTGGTQGIGLGAVVRQSQLMDVYSDQRGSVVLARLFPRQQADEDIRFGVSQTALHGEHFCGDSWALAVKDTVWTMMMVDGLGHGEAASVAAAAAVKAFADHPQAEPAVMMDEMHRSMMGTRGGAAAVARVDTAQGSLRFAGIGNISACVVSAEVTRGLASHPGIVGAQFRHAQTFDFGDIIGKLLIMHSDGLQSRWRMADYPGLLHRHPAVIAAVLHRDFNRNRDDATVMVVALERTHV</sequence>
<reference evidence="2 3" key="1">
    <citation type="submission" date="2020-10" db="EMBL/GenBank/DDBJ databases">
        <title>Phylogeny of dyella-like bacteria.</title>
        <authorList>
            <person name="Fu J."/>
        </authorList>
    </citation>
    <scope>NUCLEOTIDE SEQUENCE [LARGE SCALE GENOMIC DNA]</scope>
    <source>
        <strain evidence="2 3">THG-B117</strain>
    </source>
</reference>
<name>A0ABS2JVL0_9GAMM</name>
<keyword evidence="2" id="KW-0067">ATP-binding</keyword>
<dbReference type="InterPro" id="IPR039248">
    <property type="entry name" value="Ptase_RsbX"/>
</dbReference>
<dbReference type="SMART" id="SM00331">
    <property type="entry name" value="PP2C_SIG"/>
    <property type="match status" value="1"/>
</dbReference>
<dbReference type="PANTHER" id="PTHR35801:SF1">
    <property type="entry name" value="PHOSPHOSERINE PHOSPHATASE RSBX"/>
    <property type="match status" value="1"/>
</dbReference>
<proteinExistence type="predicted"/>
<dbReference type="InterPro" id="IPR036890">
    <property type="entry name" value="HATPase_C_sf"/>
</dbReference>
<dbReference type="Gene3D" id="3.60.40.10">
    <property type="entry name" value="PPM-type phosphatase domain"/>
    <property type="match status" value="1"/>
</dbReference>
<dbReference type="GO" id="GO:0005524">
    <property type="term" value="F:ATP binding"/>
    <property type="evidence" value="ECO:0007669"/>
    <property type="project" value="UniProtKB-KW"/>
</dbReference>
<evidence type="ECO:0000313" key="3">
    <source>
        <dbReference type="Proteomes" id="UP001430065"/>
    </source>
</evidence>
<evidence type="ECO:0000313" key="2">
    <source>
        <dbReference type="EMBL" id="MBM7122093.1"/>
    </source>
</evidence>
<accession>A0ABS2JVL0</accession>
<evidence type="ECO:0000259" key="1">
    <source>
        <dbReference type="SMART" id="SM00331"/>
    </source>
</evidence>
<dbReference type="SUPFAM" id="SSF55874">
    <property type="entry name" value="ATPase domain of HSP90 chaperone/DNA topoisomerase II/histidine kinase"/>
    <property type="match status" value="1"/>
</dbReference>